<dbReference type="InterPro" id="IPR035906">
    <property type="entry name" value="MetI-like_sf"/>
</dbReference>
<keyword evidence="2 8" id="KW-0813">Transport</keyword>
<evidence type="ECO:0000256" key="5">
    <source>
        <dbReference type="ARBA" id="ARBA00022970"/>
    </source>
</evidence>
<keyword evidence="3" id="KW-1003">Cell membrane</keyword>
<proteinExistence type="inferred from homology"/>
<feature type="transmembrane region" description="Helical" evidence="8">
    <location>
        <begin position="71"/>
        <end position="91"/>
    </location>
</feature>
<dbReference type="InterPro" id="IPR043429">
    <property type="entry name" value="ArtM/GltK/GlnP/TcyL/YhdX-like"/>
</dbReference>
<evidence type="ECO:0000256" key="1">
    <source>
        <dbReference type="ARBA" id="ARBA00004651"/>
    </source>
</evidence>
<feature type="transmembrane region" description="Helical" evidence="8">
    <location>
        <begin position="196"/>
        <end position="216"/>
    </location>
</feature>
<dbReference type="SUPFAM" id="SSF161098">
    <property type="entry name" value="MetI-like"/>
    <property type="match status" value="1"/>
</dbReference>
<feature type="domain" description="ABC transmembrane type-1" evidence="9">
    <location>
        <begin position="29"/>
        <end position="217"/>
    </location>
</feature>
<evidence type="ECO:0000256" key="3">
    <source>
        <dbReference type="ARBA" id="ARBA00022475"/>
    </source>
</evidence>
<evidence type="ECO:0000256" key="8">
    <source>
        <dbReference type="RuleBase" id="RU363032"/>
    </source>
</evidence>
<keyword evidence="4 8" id="KW-0812">Transmembrane</keyword>
<evidence type="ECO:0000259" key="9">
    <source>
        <dbReference type="PROSITE" id="PS50928"/>
    </source>
</evidence>
<feature type="transmembrane region" description="Helical" evidence="8">
    <location>
        <begin position="97"/>
        <end position="114"/>
    </location>
</feature>
<sequence length="235" mass="26191">MLDWENIHLENFFDVHLAIKSIPFLLGGIPMTLLVSIAGMLLGLILGLFLAMGRNSGKIIFRWPSRTYISFMRGTPLLVFLFLLYFGLPVIGIEMPGVYAAILGFGLNSAAYIAEINRSAINSIDNGQWEAAKALNMGFGFTMRKIILPQATRIAVPPLTNVFMDIVKGTSLAAMITVPELFQKAQIVAGRTFDSMTMYIMVALIYWPICIIISYMQDHLEKSTADLFRMVCKSH</sequence>
<feature type="transmembrane region" description="Helical" evidence="8">
    <location>
        <begin position="24"/>
        <end position="50"/>
    </location>
</feature>
<evidence type="ECO:0000313" key="10">
    <source>
        <dbReference type="EMBL" id="MDY0406860.1"/>
    </source>
</evidence>
<protein>
    <submittedName>
        <fullName evidence="10">Amino acid ABC transporter permease</fullName>
    </submittedName>
</protein>
<evidence type="ECO:0000256" key="7">
    <source>
        <dbReference type="ARBA" id="ARBA00023136"/>
    </source>
</evidence>
<dbReference type="Gene3D" id="1.10.3720.10">
    <property type="entry name" value="MetI-like"/>
    <property type="match status" value="1"/>
</dbReference>
<dbReference type="CDD" id="cd06261">
    <property type="entry name" value="TM_PBP2"/>
    <property type="match status" value="1"/>
</dbReference>
<keyword evidence="7 8" id="KW-0472">Membrane</keyword>
<dbReference type="Proteomes" id="UP001228376">
    <property type="component" value="Unassembled WGS sequence"/>
</dbReference>
<name>A0ABU5CKM8_9BACI</name>
<dbReference type="EMBL" id="JAROCA020000002">
    <property type="protein sequence ID" value="MDY0406860.1"/>
    <property type="molecule type" value="Genomic_DNA"/>
</dbReference>
<dbReference type="InterPro" id="IPR000515">
    <property type="entry name" value="MetI-like"/>
</dbReference>
<dbReference type="PROSITE" id="PS50928">
    <property type="entry name" value="ABC_TM1"/>
    <property type="match status" value="1"/>
</dbReference>
<comment type="caution">
    <text evidence="10">The sequence shown here is derived from an EMBL/GenBank/DDBJ whole genome shotgun (WGS) entry which is preliminary data.</text>
</comment>
<dbReference type="RefSeq" id="WP_320385088.1">
    <property type="nucleotide sequence ID" value="NZ_JAROCA020000002.1"/>
</dbReference>
<comment type="similarity">
    <text evidence="8">Belongs to the binding-protein-dependent transport system permease family.</text>
</comment>
<keyword evidence="11" id="KW-1185">Reference proteome</keyword>
<dbReference type="PANTHER" id="PTHR30614">
    <property type="entry name" value="MEMBRANE COMPONENT OF AMINO ACID ABC TRANSPORTER"/>
    <property type="match status" value="1"/>
</dbReference>
<keyword evidence="5" id="KW-0029">Amino-acid transport</keyword>
<dbReference type="PANTHER" id="PTHR30614:SF0">
    <property type="entry name" value="L-CYSTINE TRANSPORT SYSTEM PERMEASE PROTEIN TCYL"/>
    <property type="match status" value="1"/>
</dbReference>
<organism evidence="10 11">
    <name type="scientific">Tigheibacillus jepli</name>
    <dbReference type="NCBI Taxonomy" id="3035914"/>
    <lineage>
        <taxon>Bacteria</taxon>
        <taxon>Bacillati</taxon>
        <taxon>Bacillota</taxon>
        <taxon>Bacilli</taxon>
        <taxon>Bacillales</taxon>
        <taxon>Bacillaceae</taxon>
        <taxon>Tigheibacillus</taxon>
    </lineage>
</organism>
<dbReference type="NCBIfam" id="TIGR01726">
    <property type="entry name" value="HEQRo_perm_3TM"/>
    <property type="match status" value="1"/>
</dbReference>
<evidence type="ECO:0000256" key="4">
    <source>
        <dbReference type="ARBA" id="ARBA00022692"/>
    </source>
</evidence>
<evidence type="ECO:0000256" key="6">
    <source>
        <dbReference type="ARBA" id="ARBA00022989"/>
    </source>
</evidence>
<dbReference type="InterPro" id="IPR010065">
    <property type="entry name" value="AA_ABC_transptr_permease_3TM"/>
</dbReference>
<dbReference type="Pfam" id="PF00528">
    <property type="entry name" value="BPD_transp_1"/>
    <property type="match status" value="1"/>
</dbReference>
<comment type="subcellular location">
    <subcellularLocation>
        <location evidence="1 8">Cell membrane</location>
        <topology evidence="1 8">Multi-pass membrane protein</topology>
    </subcellularLocation>
</comment>
<evidence type="ECO:0000313" key="11">
    <source>
        <dbReference type="Proteomes" id="UP001228376"/>
    </source>
</evidence>
<accession>A0ABU5CKM8</accession>
<reference evidence="10 11" key="1">
    <citation type="submission" date="2023-10" db="EMBL/GenBank/DDBJ databases">
        <title>179-bfca-hs.</title>
        <authorList>
            <person name="Miliotis G."/>
            <person name="Sengupta P."/>
            <person name="Hameed A."/>
            <person name="Chuvochina M."/>
            <person name="Mcdonagh F."/>
            <person name="Simpson A.C."/>
            <person name="Singh N.K."/>
            <person name="Rekha P.D."/>
            <person name="Raman K."/>
            <person name="Hugenholtz P."/>
            <person name="Venkateswaran K."/>
        </authorList>
    </citation>
    <scope>NUCLEOTIDE SEQUENCE [LARGE SCALE GENOMIC DNA]</scope>
    <source>
        <strain evidence="10 11">179-BFC-A-HS</strain>
    </source>
</reference>
<keyword evidence="6 8" id="KW-1133">Transmembrane helix</keyword>
<gene>
    <name evidence="10" type="ORF">P5G51_017195</name>
</gene>
<evidence type="ECO:0000256" key="2">
    <source>
        <dbReference type="ARBA" id="ARBA00022448"/>
    </source>
</evidence>